<dbReference type="Pfam" id="PF00059">
    <property type="entry name" value="Lectin_C"/>
    <property type="match status" value="1"/>
</dbReference>
<dbReference type="CDD" id="cd00037">
    <property type="entry name" value="CLECT"/>
    <property type="match status" value="1"/>
</dbReference>
<dbReference type="PROSITE" id="PS50041">
    <property type="entry name" value="C_TYPE_LECTIN_2"/>
    <property type="match status" value="1"/>
</dbReference>
<evidence type="ECO:0000313" key="3">
    <source>
        <dbReference type="Proteomes" id="UP000288716"/>
    </source>
</evidence>
<dbReference type="Proteomes" id="UP000288716">
    <property type="component" value="Unassembled WGS sequence"/>
</dbReference>
<dbReference type="PANTHER" id="PTHR45710:SF26">
    <property type="entry name" value="RH26557P"/>
    <property type="match status" value="1"/>
</dbReference>
<dbReference type="InterPro" id="IPR001304">
    <property type="entry name" value="C-type_lectin-like"/>
</dbReference>
<dbReference type="EMBL" id="NCKV01022353">
    <property type="protein sequence ID" value="RWS19837.1"/>
    <property type="molecule type" value="Genomic_DNA"/>
</dbReference>
<accession>A0A443RWU6</accession>
<proteinExistence type="predicted"/>
<dbReference type="InterPro" id="IPR016186">
    <property type="entry name" value="C-type_lectin-like/link_sf"/>
</dbReference>
<dbReference type="PANTHER" id="PTHR45710">
    <property type="entry name" value="C-TYPE LECTIN DOMAIN-CONTAINING PROTEIN 180"/>
    <property type="match status" value="1"/>
</dbReference>
<protein>
    <recommendedName>
        <fullName evidence="1">C-type lectin domain-containing protein</fullName>
    </recommendedName>
</protein>
<dbReference type="OrthoDB" id="441660at2759"/>
<sequence length="274" mass="32214">QSPRLNCGSNWKDYGNYCYWKGEKKVSFDDGVRICKQQNANLVSINDEDEYMFLTKLTKSDDYNKFWIGGRLEQRALQSTNNDNDGNNDVDDDNSLNAASTRKIYWVDNTTFSLELLSQFIFGVPYNYYYGYDHRGNACFSLFTNINTKEYATEICKQYTSSSHDEDYRHERCVRYLKRMVEREMRYRQSRKSGQMNGISVNNCTKLYYPICKRSVNAQINKQLINDLNQETLATRNTIIDHNIYENYIHKFVKLFQSKSKLLAELILLDDAPS</sequence>
<dbReference type="VEuPathDB" id="VectorBase:LDEU012203"/>
<feature type="non-terminal residue" evidence="2">
    <location>
        <position position="1"/>
    </location>
</feature>
<dbReference type="InterPro" id="IPR016187">
    <property type="entry name" value="CTDL_fold"/>
</dbReference>
<organism evidence="2 3">
    <name type="scientific">Leptotrombidium deliense</name>
    <dbReference type="NCBI Taxonomy" id="299467"/>
    <lineage>
        <taxon>Eukaryota</taxon>
        <taxon>Metazoa</taxon>
        <taxon>Ecdysozoa</taxon>
        <taxon>Arthropoda</taxon>
        <taxon>Chelicerata</taxon>
        <taxon>Arachnida</taxon>
        <taxon>Acari</taxon>
        <taxon>Acariformes</taxon>
        <taxon>Trombidiformes</taxon>
        <taxon>Prostigmata</taxon>
        <taxon>Anystina</taxon>
        <taxon>Parasitengona</taxon>
        <taxon>Trombiculoidea</taxon>
        <taxon>Trombiculidae</taxon>
        <taxon>Leptotrombidium</taxon>
    </lineage>
</organism>
<reference evidence="2 3" key="1">
    <citation type="journal article" date="2018" name="Gigascience">
        <title>Genomes of trombidid mites reveal novel predicted allergens and laterally-transferred genes associated with secondary metabolism.</title>
        <authorList>
            <person name="Dong X."/>
            <person name="Chaisiri K."/>
            <person name="Xia D."/>
            <person name="Armstrong S.D."/>
            <person name="Fang Y."/>
            <person name="Donnelly M.J."/>
            <person name="Kadowaki T."/>
            <person name="McGarry J.W."/>
            <person name="Darby A.C."/>
            <person name="Makepeace B.L."/>
        </authorList>
    </citation>
    <scope>NUCLEOTIDE SEQUENCE [LARGE SCALE GENOMIC DNA]</scope>
    <source>
        <strain evidence="2">UoL-UT</strain>
    </source>
</reference>
<keyword evidence="3" id="KW-1185">Reference proteome</keyword>
<dbReference type="Gene3D" id="3.10.100.10">
    <property type="entry name" value="Mannose-Binding Protein A, subunit A"/>
    <property type="match status" value="1"/>
</dbReference>
<dbReference type="InterPro" id="IPR050828">
    <property type="entry name" value="C-type_lectin/matrix_domain"/>
</dbReference>
<gene>
    <name evidence="2" type="ORF">B4U80_12204</name>
</gene>
<evidence type="ECO:0000313" key="2">
    <source>
        <dbReference type="EMBL" id="RWS19837.1"/>
    </source>
</evidence>
<dbReference type="AlphaFoldDB" id="A0A443RWU6"/>
<name>A0A443RWU6_9ACAR</name>
<feature type="domain" description="C-type lectin" evidence="1">
    <location>
        <begin position="14"/>
        <end position="158"/>
    </location>
</feature>
<dbReference type="SUPFAM" id="SSF56436">
    <property type="entry name" value="C-type lectin-like"/>
    <property type="match status" value="1"/>
</dbReference>
<evidence type="ECO:0000259" key="1">
    <source>
        <dbReference type="PROSITE" id="PS50041"/>
    </source>
</evidence>
<feature type="non-terminal residue" evidence="2">
    <location>
        <position position="274"/>
    </location>
</feature>
<comment type="caution">
    <text evidence="2">The sequence shown here is derived from an EMBL/GenBank/DDBJ whole genome shotgun (WGS) entry which is preliminary data.</text>
</comment>
<dbReference type="SMART" id="SM00034">
    <property type="entry name" value="CLECT"/>
    <property type="match status" value="1"/>
</dbReference>